<dbReference type="EMBL" id="QRYW01000013">
    <property type="protein sequence ID" value="RGV27541.1"/>
    <property type="molecule type" value="Genomic_DNA"/>
</dbReference>
<dbReference type="Proteomes" id="UP001199750">
    <property type="component" value="Unassembled WGS sequence"/>
</dbReference>
<feature type="modified residue" description="N6-(pyridoxal phosphate)lysine" evidence="2 3">
    <location>
        <position position="27"/>
    </location>
</feature>
<accession>A0A1Y3YA17</accession>
<dbReference type="PIRSF" id="PIRSF004848">
    <property type="entry name" value="YBL036c_PLPDEIII"/>
    <property type="match status" value="1"/>
</dbReference>
<keyword evidence="1 2" id="KW-0663">Pyridoxal phosphate</keyword>
<dbReference type="SUPFAM" id="SSF51419">
    <property type="entry name" value="PLP-binding barrel"/>
    <property type="match status" value="1"/>
</dbReference>
<dbReference type="EMBL" id="JAKNDN010000034">
    <property type="protein sequence ID" value="MCG4961329.1"/>
    <property type="molecule type" value="Genomic_DNA"/>
</dbReference>
<dbReference type="PANTHER" id="PTHR10146">
    <property type="entry name" value="PROLINE SYNTHETASE CO-TRANSCRIBED BACTERIAL HOMOLOG PROTEIN"/>
    <property type="match status" value="1"/>
</dbReference>
<evidence type="ECO:0000313" key="6">
    <source>
        <dbReference type="EMBL" id="MCG4961329.1"/>
    </source>
</evidence>
<dbReference type="FunFam" id="3.20.20.10:FF:000018">
    <property type="entry name" value="Pyridoxal phosphate homeostasis protein"/>
    <property type="match status" value="1"/>
</dbReference>
<comment type="cofactor">
    <cofactor evidence="3">
        <name>pyridoxal 5'-phosphate</name>
        <dbReference type="ChEBI" id="CHEBI:597326"/>
    </cofactor>
</comment>
<dbReference type="CDD" id="cd00635">
    <property type="entry name" value="PLPDE_III_YBL036c_like"/>
    <property type="match status" value="1"/>
</dbReference>
<dbReference type="InterPro" id="IPR001608">
    <property type="entry name" value="Ala_racemase_N"/>
</dbReference>
<evidence type="ECO:0000256" key="3">
    <source>
        <dbReference type="PIRSR" id="PIRSR004848-1"/>
    </source>
</evidence>
<organism evidence="10 13">
    <name type="scientific">Odoribacter splanchnicus</name>
    <dbReference type="NCBI Taxonomy" id="28118"/>
    <lineage>
        <taxon>Bacteria</taxon>
        <taxon>Pseudomonadati</taxon>
        <taxon>Bacteroidota</taxon>
        <taxon>Bacteroidia</taxon>
        <taxon>Bacteroidales</taxon>
        <taxon>Odoribacteraceae</taxon>
        <taxon>Odoribacter</taxon>
    </lineage>
</organism>
<evidence type="ECO:0000313" key="8">
    <source>
        <dbReference type="EMBL" id="RGU59103.1"/>
    </source>
</evidence>
<evidence type="ECO:0000313" key="13">
    <source>
        <dbReference type="Proteomes" id="UP000284434"/>
    </source>
</evidence>
<reference evidence="7" key="3">
    <citation type="submission" date="2023-01" db="EMBL/GenBank/DDBJ databases">
        <title>Human gut microbiome strain richness.</title>
        <authorList>
            <person name="Chen-Liaw A."/>
        </authorList>
    </citation>
    <scope>NUCLEOTIDE SEQUENCE</scope>
    <source>
        <strain evidence="7">RTP21484st1_B7_RTP21484_190118</strain>
    </source>
</reference>
<dbReference type="Gene3D" id="3.20.20.10">
    <property type="entry name" value="Alanine racemase"/>
    <property type="match status" value="1"/>
</dbReference>
<dbReference type="AlphaFoldDB" id="A0A1Y3YA17"/>
<dbReference type="HAMAP" id="MF_02087">
    <property type="entry name" value="PLP_homeostasis"/>
    <property type="match status" value="1"/>
</dbReference>
<dbReference type="Proteomes" id="UP001212263">
    <property type="component" value="Unassembled WGS sequence"/>
</dbReference>
<gene>
    <name evidence="9" type="ORF">DWW24_07590</name>
    <name evidence="8" type="ORF">DWW57_01080</name>
    <name evidence="10" type="ORF">DXA53_15840</name>
    <name evidence="6" type="ORF">L0P03_15960</name>
    <name evidence="7" type="ORF">PN645_17375</name>
</gene>
<comment type="function">
    <text evidence="2">Pyridoxal 5'-phosphate (PLP)-binding protein, which is involved in PLP homeostasis.</text>
</comment>
<evidence type="ECO:0000313" key="12">
    <source>
        <dbReference type="Proteomes" id="UP000284243"/>
    </source>
</evidence>
<feature type="domain" description="Alanine racemase N-terminal" evidence="5">
    <location>
        <begin position="4"/>
        <end position="222"/>
    </location>
</feature>
<dbReference type="PANTHER" id="PTHR10146:SF14">
    <property type="entry name" value="PYRIDOXAL PHOSPHATE HOMEOSTASIS PROTEIN"/>
    <property type="match status" value="1"/>
</dbReference>
<comment type="similarity">
    <text evidence="2 4">Belongs to the pyridoxal phosphate-binding protein YggS/PROSC family.</text>
</comment>
<evidence type="ECO:0000256" key="4">
    <source>
        <dbReference type="RuleBase" id="RU004514"/>
    </source>
</evidence>
<evidence type="ECO:0000313" key="9">
    <source>
        <dbReference type="EMBL" id="RGV27541.1"/>
    </source>
</evidence>
<evidence type="ECO:0000256" key="2">
    <source>
        <dbReference type="HAMAP-Rule" id="MF_02087"/>
    </source>
</evidence>
<evidence type="ECO:0000313" key="11">
    <source>
        <dbReference type="Proteomes" id="UP000283426"/>
    </source>
</evidence>
<dbReference type="Proteomes" id="UP000284243">
    <property type="component" value="Unassembled WGS sequence"/>
</dbReference>
<proteinExistence type="inferred from homology"/>
<sequence>MMLNIKENIEEIVKTLPEGVRLIAVSKTKPVEYIEEAYAGGQRAFGENRPQEMAAKYRQLPKDIEWHMIGQLQEKNVKYIASFVKLIHSVDSLKLLQKIDREALKNERMIDCLLEFHIAEEETKSGLDWEEACRLLESDEFKVLEHIRIVGVMGIATYTEDREQIRKEFRELHRIFGLLKATYFQEEESFKELSMGMSGDYPIAVEEGSTMVRVGSAVFGARDYNNK</sequence>
<dbReference type="GO" id="GO:0030170">
    <property type="term" value="F:pyridoxal phosphate binding"/>
    <property type="evidence" value="ECO:0007669"/>
    <property type="project" value="UniProtKB-UniRule"/>
</dbReference>
<name>A0A1Y3YA17_9BACT</name>
<reference evidence="6" key="2">
    <citation type="submission" date="2022-01" db="EMBL/GenBank/DDBJ databases">
        <title>Collection of gut derived symbiotic bacterial strains cultured from healthy donors.</title>
        <authorList>
            <person name="Lin H."/>
            <person name="Kohout C."/>
            <person name="Waligurski E."/>
            <person name="Pamer E.G."/>
        </authorList>
    </citation>
    <scope>NUCLEOTIDE SEQUENCE</scope>
    <source>
        <strain evidence="6">DFI.1.149</strain>
    </source>
</reference>
<dbReference type="EMBL" id="JAQMRD010000031">
    <property type="protein sequence ID" value="MDB9224755.1"/>
    <property type="molecule type" value="Genomic_DNA"/>
</dbReference>
<dbReference type="InterPro" id="IPR029066">
    <property type="entry name" value="PLP-binding_barrel"/>
</dbReference>
<reference evidence="11 12" key="1">
    <citation type="submission" date="2018-08" db="EMBL/GenBank/DDBJ databases">
        <title>A genome reference for cultivated species of the human gut microbiota.</title>
        <authorList>
            <person name="Zou Y."/>
            <person name="Xue W."/>
            <person name="Luo G."/>
        </authorList>
    </citation>
    <scope>NUCLEOTIDE SEQUENCE [LARGE SCALE GENOMIC DNA]</scope>
    <source>
        <strain evidence="9 11">AF14-6AC</strain>
        <strain evidence="8 12">AF16-14</strain>
        <strain evidence="10 13">OF03-11</strain>
    </source>
</reference>
<dbReference type="Proteomes" id="UP000284434">
    <property type="component" value="Unassembled WGS sequence"/>
</dbReference>
<dbReference type="PROSITE" id="PS01211">
    <property type="entry name" value="UPF0001"/>
    <property type="match status" value="1"/>
</dbReference>
<comment type="caution">
    <text evidence="10">The sequence shown here is derived from an EMBL/GenBank/DDBJ whole genome shotgun (WGS) entry which is preliminary data.</text>
</comment>
<dbReference type="EMBL" id="QRYC01000001">
    <property type="protein sequence ID" value="RGU59103.1"/>
    <property type="molecule type" value="Genomic_DNA"/>
</dbReference>
<dbReference type="NCBIfam" id="TIGR00044">
    <property type="entry name" value="YggS family pyridoxal phosphate-dependent enzyme"/>
    <property type="match status" value="1"/>
</dbReference>
<dbReference type="Pfam" id="PF01168">
    <property type="entry name" value="Ala_racemase_N"/>
    <property type="match status" value="1"/>
</dbReference>
<protein>
    <recommendedName>
        <fullName evidence="2">Pyridoxal phosphate homeostasis protein</fullName>
        <shortName evidence="2">PLP homeostasis protein</shortName>
    </recommendedName>
</protein>
<evidence type="ECO:0000313" key="10">
    <source>
        <dbReference type="EMBL" id="RGY04428.1"/>
    </source>
</evidence>
<dbReference type="EMBL" id="QSCO01000025">
    <property type="protein sequence ID" value="RGY04428.1"/>
    <property type="molecule type" value="Genomic_DNA"/>
</dbReference>
<evidence type="ECO:0000256" key="1">
    <source>
        <dbReference type="ARBA" id="ARBA00022898"/>
    </source>
</evidence>
<dbReference type="Proteomes" id="UP000283426">
    <property type="component" value="Unassembled WGS sequence"/>
</dbReference>
<evidence type="ECO:0000259" key="5">
    <source>
        <dbReference type="Pfam" id="PF01168"/>
    </source>
</evidence>
<evidence type="ECO:0000313" key="7">
    <source>
        <dbReference type="EMBL" id="MDB9224755.1"/>
    </source>
</evidence>
<dbReference type="RefSeq" id="WP_022160312.1">
    <property type="nucleotide sequence ID" value="NZ_BAABYK010000001.1"/>
</dbReference>
<dbReference type="InterPro" id="IPR011078">
    <property type="entry name" value="PyrdxlP_homeostasis"/>
</dbReference>